<dbReference type="Gene3D" id="3.90.1150.10">
    <property type="entry name" value="Aspartate Aminotransferase, domain 1"/>
    <property type="match status" value="1"/>
</dbReference>
<dbReference type="InterPro" id="IPR015421">
    <property type="entry name" value="PyrdxlP-dep_Trfase_major"/>
</dbReference>
<dbReference type="Pfam" id="PF01041">
    <property type="entry name" value="DegT_DnrJ_EryC1"/>
    <property type="match status" value="1"/>
</dbReference>
<dbReference type="InterPro" id="IPR015424">
    <property type="entry name" value="PyrdxlP-dep_Trfase"/>
</dbReference>
<comment type="similarity">
    <text evidence="3">Belongs to the DegT/DnrJ/EryC1 family.</text>
</comment>
<evidence type="ECO:0000313" key="5">
    <source>
        <dbReference type="Proteomes" id="UP000178577"/>
    </source>
</evidence>
<proteinExistence type="inferred from homology"/>
<dbReference type="GO" id="GO:0000271">
    <property type="term" value="P:polysaccharide biosynthetic process"/>
    <property type="evidence" value="ECO:0007669"/>
    <property type="project" value="TreeGrafter"/>
</dbReference>
<sequence>MGKKLAILGGKPILNKPFDPVYNISKKEIESLIKLLGKGPLSDFVGITGDKFLGGKQVRKLEFLFCKKFGSRFAVTFNSATTALQAAVASLEIGPGDEVIVPPYTMSASATSILANGAVPVFADIDEDNFCVDPTSIEKVISSRTKAIMIVNLFGNPADFDQILKIAKKYKLKTIEDNAQAPGAQYKGKYTGTIADVGVFSFNVHKVIQIGEGGVLVTNNKHSAYRAQLVRNHGEIVADEDPNYHLGPVMGNNFRMSEIHALLGYYQLKKLDFLNEKRLDLVNHLRSKLADIEGFILPKEDKDKKHVYYVFPIKIDENKLGISRNLFVEAMAAEGFPMSKGYVKPIYLLKLFQEKHVFNQTHFPFDYDGYNTNYDRGLCPVTERLYEKELTFTDICQHPRTYRQIDLFFDAVNKVLQCKLELLE</sequence>
<dbReference type="EMBL" id="MFAY01000041">
    <property type="protein sequence ID" value="OGD88343.1"/>
    <property type="molecule type" value="Genomic_DNA"/>
</dbReference>
<dbReference type="InterPro" id="IPR000653">
    <property type="entry name" value="DegT/StrS_aminotransferase"/>
</dbReference>
<dbReference type="AlphaFoldDB" id="A0A1F5G8X5"/>
<dbReference type="PANTHER" id="PTHR30244:SF34">
    <property type="entry name" value="DTDP-4-AMINO-4,6-DIDEOXYGALACTOSE TRANSAMINASE"/>
    <property type="match status" value="1"/>
</dbReference>
<accession>A0A1F5G8X5</accession>
<evidence type="ECO:0000256" key="2">
    <source>
        <dbReference type="PIRSR" id="PIRSR000390-2"/>
    </source>
</evidence>
<dbReference type="Proteomes" id="UP000178577">
    <property type="component" value="Unassembled WGS sequence"/>
</dbReference>
<keyword evidence="2 3" id="KW-0663">Pyridoxal phosphate</keyword>
<reference evidence="4 5" key="1">
    <citation type="journal article" date="2016" name="Nat. Commun.">
        <title>Thousands of microbial genomes shed light on interconnected biogeochemical processes in an aquifer system.</title>
        <authorList>
            <person name="Anantharaman K."/>
            <person name="Brown C.T."/>
            <person name="Hug L.A."/>
            <person name="Sharon I."/>
            <person name="Castelle C.J."/>
            <person name="Probst A.J."/>
            <person name="Thomas B.C."/>
            <person name="Singh A."/>
            <person name="Wilkins M.J."/>
            <person name="Karaoz U."/>
            <person name="Brodie E.L."/>
            <person name="Williams K.H."/>
            <person name="Hubbard S.S."/>
            <person name="Banfield J.F."/>
        </authorList>
    </citation>
    <scope>NUCLEOTIDE SEQUENCE [LARGE SCALE GENOMIC DNA]</scope>
</reference>
<feature type="active site" description="Proton acceptor" evidence="1">
    <location>
        <position position="206"/>
    </location>
</feature>
<dbReference type="PIRSF" id="PIRSF000390">
    <property type="entry name" value="PLP_StrS"/>
    <property type="match status" value="1"/>
</dbReference>
<dbReference type="PANTHER" id="PTHR30244">
    <property type="entry name" value="TRANSAMINASE"/>
    <property type="match status" value="1"/>
</dbReference>
<evidence type="ECO:0000256" key="3">
    <source>
        <dbReference type="RuleBase" id="RU004508"/>
    </source>
</evidence>
<evidence type="ECO:0000256" key="1">
    <source>
        <dbReference type="PIRSR" id="PIRSR000390-1"/>
    </source>
</evidence>
<feature type="modified residue" description="N6-(pyridoxal phosphate)lysine" evidence="2">
    <location>
        <position position="206"/>
    </location>
</feature>
<dbReference type="InterPro" id="IPR015422">
    <property type="entry name" value="PyrdxlP-dep_Trfase_small"/>
</dbReference>
<comment type="caution">
    <text evidence="4">The sequence shown here is derived from an EMBL/GenBank/DDBJ whole genome shotgun (WGS) entry which is preliminary data.</text>
</comment>
<name>A0A1F5G8X5_9BACT</name>
<evidence type="ECO:0008006" key="6">
    <source>
        <dbReference type="Google" id="ProtNLM"/>
    </source>
</evidence>
<protein>
    <recommendedName>
        <fullName evidence="6">DegT/DnrJ/EryC1/StrS aminotransferase</fullName>
    </recommendedName>
</protein>
<dbReference type="GO" id="GO:0030170">
    <property type="term" value="F:pyridoxal phosphate binding"/>
    <property type="evidence" value="ECO:0007669"/>
    <property type="project" value="TreeGrafter"/>
</dbReference>
<gene>
    <name evidence="4" type="ORF">A2693_02710</name>
</gene>
<dbReference type="Gene3D" id="3.40.640.10">
    <property type="entry name" value="Type I PLP-dependent aspartate aminotransferase-like (Major domain)"/>
    <property type="match status" value="1"/>
</dbReference>
<dbReference type="CDD" id="cd00616">
    <property type="entry name" value="AHBA_syn"/>
    <property type="match status" value="1"/>
</dbReference>
<organism evidence="4 5">
    <name type="scientific">Candidatus Curtissbacteria bacterium RIFCSPHIGHO2_01_FULL_40_12</name>
    <dbReference type="NCBI Taxonomy" id="1797710"/>
    <lineage>
        <taxon>Bacteria</taxon>
        <taxon>Candidatus Curtissiibacteriota</taxon>
    </lineage>
</organism>
<dbReference type="SUPFAM" id="SSF53383">
    <property type="entry name" value="PLP-dependent transferases"/>
    <property type="match status" value="1"/>
</dbReference>
<evidence type="ECO:0000313" key="4">
    <source>
        <dbReference type="EMBL" id="OGD88343.1"/>
    </source>
</evidence>
<dbReference type="GO" id="GO:0008483">
    <property type="term" value="F:transaminase activity"/>
    <property type="evidence" value="ECO:0007669"/>
    <property type="project" value="TreeGrafter"/>
</dbReference>